<organism evidence="2 3">
    <name type="scientific">Parapontixanthobacter aurantiacus</name>
    <dbReference type="NCBI Taxonomy" id="1463599"/>
    <lineage>
        <taxon>Bacteria</taxon>
        <taxon>Pseudomonadati</taxon>
        <taxon>Pseudomonadota</taxon>
        <taxon>Alphaproteobacteria</taxon>
        <taxon>Sphingomonadales</taxon>
        <taxon>Erythrobacteraceae</taxon>
        <taxon>Parapontixanthobacter</taxon>
    </lineage>
</organism>
<feature type="transmembrane region" description="Helical" evidence="1">
    <location>
        <begin position="70"/>
        <end position="91"/>
    </location>
</feature>
<feature type="transmembrane region" description="Helical" evidence="1">
    <location>
        <begin position="97"/>
        <end position="116"/>
    </location>
</feature>
<dbReference type="Proteomes" id="UP000433104">
    <property type="component" value="Unassembled WGS sequence"/>
</dbReference>
<dbReference type="AlphaFoldDB" id="A0A844ZH49"/>
<keyword evidence="3" id="KW-1185">Reference proteome</keyword>
<dbReference type="EMBL" id="WTYW01000007">
    <property type="protein sequence ID" value="MXO87108.1"/>
    <property type="molecule type" value="Genomic_DNA"/>
</dbReference>
<sequence length="136" mass="14849">MNQIIPYDWENLPTTRSLQREIENLPITAEAKLSLERLSKVTVRAGEQIVEVGRRILAFAFELIRQFPNLTLAIAAALTINALLISVPLLGPLLQPLYGPVILAAGVGAGALAELIEGDMRVRMDAVITEFEAIFA</sequence>
<keyword evidence="1" id="KW-0472">Membrane</keyword>
<keyword evidence="1" id="KW-0812">Transmembrane</keyword>
<evidence type="ECO:0000256" key="1">
    <source>
        <dbReference type="SAM" id="Phobius"/>
    </source>
</evidence>
<keyword evidence="1" id="KW-1133">Transmembrane helix</keyword>
<protein>
    <submittedName>
        <fullName evidence="2">Uncharacterized protein</fullName>
    </submittedName>
</protein>
<proteinExistence type="predicted"/>
<dbReference type="OrthoDB" id="7605687at2"/>
<reference evidence="2 3" key="1">
    <citation type="submission" date="2019-12" db="EMBL/GenBank/DDBJ databases">
        <title>Genomic-based taxomic classification of the family Erythrobacteraceae.</title>
        <authorList>
            <person name="Xu L."/>
        </authorList>
    </citation>
    <scope>NUCLEOTIDE SEQUENCE [LARGE SCALE GENOMIC DNA]</scope>
    <source>
        <strain evidence="2 3">MCCC 1A09962</strain>
    </source>
</reference>
<dbReference type="RefSeq" id="WP_160685488.1">
    <property type="nucleotide sequence ID" value="NZ_WTYW01000007.1"/>
</dbReference>
<gene>
    <name evidence="2" type="ORF">GRI38_13830</name>
</gene>
<evidence type="ECO:0000313" key="3">
    <source>
        <dbReference type="Proteomes" id="UP000433104"/>
    </source>
</evidence>
<evidence type="ECO:0000313" key="2">
    <source>
        <dbReference type="EMBL" id="MXO87108.1"/>
    </source>
</evidence>
<comment type="caution">
    <text evidence="2">The sequence shown here is derived from an EMBL/GenBank/DDBJ whole genome shotgun (WGS) entry which is preliminary data.</text>
</comment>
<name>A0A844ZH49_9SPHN</name>
<accession>A0A844ZH49</accession>